<feature type="domain" description="TRNA-binding" evidence="4">
    <location>
        <begin position="12"/>
        <end position="116"/>
    </location>
</feature>
<reference evidence="6" key="1">
    <citation type="journal article" date="2019" name="Int. J. Syst. Evol. Microbiol.">
        <title>The Global Catalogue of Microorganisms (GCM) 10K type strain sequencing project: providing services to taxonomists for standard genome sequencing and annotation.</title>
        <authorList>
            <consortium name="The Broad Institute Genomics Platform"/>
            <consortium name="The Broad Institute Genome Sequencing Center for Infectious Disease"/>
            <person name="Wu L."/>
            <person name="Ma J."/>
        </authorList>
    </citation>
    <scope>NUCLEOTIDE SEQUENCE [LARGE SCALE GENOMIC DNA]</scope>
    <source>
        <strain evidence="6">JCM 18200</strain>
    </source>
</reference>
<dbReference type="InterPro" id="IPR012340">
    <property type="entry name" value="NA-bd_OB-fold"/>
</dbReference>
<dbReference type="Proteomes" id="UP001501411">
    <property type="component" value="Unassembled WGS sequence"/>
</dbReference>
<keyword evidence="1 3" id="KW-0820">tRNA-binding</keyword>
<dbReference type="CDD" id="cd02798">
    <property type="entry name" value="tRNA_bind_CsaA"/>
    <property type="match status" value="1"/>
</dbReference>
<evidence type="ECO:0000313" key="5">
    <source>
        <dbReference type="EMBL" id="GAA4804202.1"/>
    </source>
</evidence>
<evidence type="ECO:0000313" key="6">
    <source>
        <dbReference type="Proteomes" id="UP001501411"/>
    </source>
</evidence>
<name>A0ABP9C2W5_9SPHI</name>
<sequence length="116" mass="12751">MFTSMQEITWEDFEKVELRVGTIQAVTDFPKAKKPAYQLTIDFGEELGIRKSSAQITVHYTKAELVGKQIIAVVNFPKKQIANFMSECLVTGFADKDGAIILATTAGQVPNGAKLL</sequence>
<gene>
    <name evidence="5" type="ORF">GCM10023231_36590</name>
</gene>
<dbReference type="EMBL" id="BAABIQ010000043">
    <property type="protein sequence ID" value="GAA4804202.1"/>
    <property type="molecule type" value="Genomic_DNA"/>
</dbReference>
<organism evidence="5 6">
    <name type="scientific">Olivibacter ginsenosidimutans</name>
    <dbReference type="NCBI Taxonomy" id="1176537"/>
    <lineage>
        <taxon>Bacteria</taxon>
        <taxon>Pseudomonadati</taxon>
        <taxon>Bacteroidota</taxon>
        <taxon>Sphingobacteriia</taxon>
        <taxon>Sphingobacteriales</taxon>
        <taxon>Sphingobacteriaceae</taxon>
        <taxon>Olivibacter</taxon>
    </lineage>
</organism>
<dbReference type="InterPro" id="IPR008231">
    <property type="entry name" value="CsaA"/>
</dbReference>
<dbReference type="PROSITE" id="PS50886">
    <property type="entry name" value="TRBD"/>
    <property type="match status" value="1"/>
</dbReference>
<dbReference type="NCBIfam" id="NF007495">
    <property type="entry name" value="PRK10089.1-4"/>
    <property type="match status" value="1"/>
</dbReference>
<evidence type="ECO:0000256" key="3">
    <source>
        <dbReference type="PROSITE-ProRule" id="PRU00209"/>
    </source>
</evidence>
<dbReference type="NCBIfam" id="NF007493">
    <property type="entry name" value="PRK10089.1-2"/>
    <property type="match status" value="1"/>
</dbReference>
<dbReference type="PANTHER" id="PTHR11586">
    <property type="entry name" value="TRNA-AMINOACYLATION COFACTOR ARC1 FAMILY MEMBER"/>
    <property type="match status" value="1"/>
</dbReference>
<keyword evidence="2 3" id="KW-0694">RNA-binding</keyword>
<proteinExistence type="predicted"/>
<dbReference type="Gene3D" id="2.40.50.140">
    <property type="entry name" value="Nucleic acid-binding proteins"/>
    <property type="match status" value="1"/>
</dbReference>
<dbReference type="PANTHER" id="PTHR11586:SF37">
    <property type="entry name" value="TRNA-BINDING DOMAIN-CONTAINING PROTEIN"/>
    <property type="match status" value="1"/>
</dbReference>
<dbReference type="InterPro" id="IPR051270">
    <property type="entry name" value="Tyrosine-tRNA_ligase_regulator"/>
</dbReference>
<dbReference type="NCBIfam" id="NF007494">
    <property type="entry name" value="PRK10089.1-3"/>
    <property type="match status" value="1"/>
</dbReference>
<dbReference type="SUPFAM" id="SSF50249">
    <property type="entry name" value="Nucleic acid-binding proteins"/>
    <property type="match status" value="1"/>
</dbReference>
<evidence type="ECO:0000256" key="1">
    <source>
        <dbReference type="ARBA" id="ARBA00022555"/>
    </source>
</evidence>
<comment type="caution">
    <text evidence="5">The sequence shown here is derived from an EMBL/GenBank/DDBJ whole genome shotgun (WGS) entry which is preliminary data.</text>
</comment>
<dbReference type="NCBIfam" id="TIGR02222">
    <property type="entry name" value="chap_CsaA"/>
    <property type="match status" value="1"/>
</dbReference>
<evidence type="ECO:0000256" key="2">
    <source>
        <dbReference type="ARBA" id="ARBA00022884"/>
    </source>
</evidence>
<dbReference type="InterPro" id="IPR002547">
    <property type="entry name" value="tRNA-bd_dom"/>
</dbReference>
<dbReference type="Pfam" id="PF01588">
    <property type="entry name" value="tRNA_bind"/>
    <property type="match status" value="1"/>
</dbReference>
<protein>
    <submittedName>
        <fullName evidence="5">tRNA-binding protein</fullName>
    </submittedName>
</protein>
<accession>A0ABP9C2W5</accession>
<evidence type="ECO:0000259" key="4">
    <source>
        <dbReference type="PROSITE" id="PS50886"/>
    </source>
</evidence>
<keyword evidence="6" id="KW-1185">Reference proteome</keyword>